<evidence type="ECO:0000313" key="2">
    <source>
        <dbReference type="EMBL" id="KAK1296807.1"/>
    </source>
</evidence>
<reference evidence="2" key="1">
    <citation type="journal article" date="2023" name="Nat. Commun.">
        <title>Diploid and tetraploid genomes of Acorus and the evolution of monocots.</title>
        <authorList>
            <person name="Ma L."/>
            <person name="Liu K.W."/>
            <person name="Li Z."/>
            <person name="Hsiao Y.Y."/>
            <person name="Qi Y."/>
            <person name="Fu T."/>
            <person name="Tang G.D."/>
            <person name="Zhang D."/>
            <person name="Sun W.H."/>
            <person name="Liu D.K."/>
            <person name="Li Y."/>
            <person name="Chen G.Z."/>
            <person name="Liu X.D."/>
            <person name="Liao X.Y."/>
            <person name="Jiang Y.T."/>
            <person name="Yu X."/>
            <person name="Hao Y."/>
            <person name="Huang J."/>
            <person name="Zhao X.W."/>
            <person name="Ke S."/>
            <person name="Chen Y.Y."/>
            <person name="Wu W.L."/>
            <person name="Hsu J.L."/>
            <person name="Lin Y.F."/>
            <person name="Huang M.D."/>
            <person name="Li C.Y."/>
            <person name="Huang L."/>
            <person name="Wang Z.W."/>
            <person name="Zhao X."/>
            <person name="Zhong W.Y."/>
            <person name="Peng D.H."/>
            <person name="Ahmad S."/>
            <person name="Lan S."/>
            <person name="Zhang J.S."/>
            <person name="Tsai W.C."/>
            <person name="Van de Peer Y."/>
            <person name="Liu Z.J."/>
        </authorList>
    </citation>
    <scope>NUCLEOTIDE SEQUENCE</scope>
    <source>
        <strain evidence="2">CP</strain>
    </source>
</reference>
<evidence type="ECO:0000256" key="1">
    <source>
        <dbReference type="SAM" id="SignalP"/>
    </source>
</evidence>
<feature type="signal peptide" evidence="1">
    <location>
        <begin position="1"/>
        <end position="22"/>
    </location>
</feature>
<dbReference type="EMBL" id="JAUJYO010000015">
    <property type="protein sequence ID" value="KAK1296807.1"/>
    <property type="molecule type" value="Genomic_DNA"/>
</dbReference>
<organism evidence="2 3">
    <name type="scientific">Acorus calamus</name>
    <name type="common">Sweet flag</name>
    <dbReference type="NCBI Taxonomy" id="4465"/>
    <lineage>
        <taxon>Eukaryota</taxon>
        <taxon>Viridiplantae</taxon>
        <taxon>Streptophyta</taxon>
        <taxon>Embryophyta</taxon>
        <taxon>Tracheophyta</taxon>
        <taxon>Spermatophyta</taxon>
        <taxon>Magnoliopsida</taxon>
        <taxon>Liliopsida</taxon>
        <taxon>Acoraceae</taxon>
        <taxon>Acorus</taxon>
    </lineage>
</organism>
<name>A0AAV9D7G4_ACOCL</name>
<sequence>MDSPFLSFFVIYSLQLWWVVNGRKFSDHHITPIRLDLYRSCDNLIEDVKALVDRHPDVFTMETMKAVDNDYSAAISVITYNNPKRGLDEKLKSRILIGFNSWCNCLSSRVSVNMGGSLSLLRLLCISCLS</sequence>
<keyword evidence="1" id="KW-0732">Signal</keyword>
<dbReference type="Proteomes" id="UP001180020">
    <property type="component" value="Unassembled WGS sequence"/>
</dbReference>
<protein>
    <submittedName>
        <fullName evidence="2">Uncharacterized protein</fullName>
    </submittedName>
</protein>
<proteinExistence type="predicted"/>
<evidence type="ECO:0000313" key="3">
    <source>
        <dbReference type="Proteomes" id="UP001180020"/>
    </source>
</evidence>
<keyword evidence="3" id="KW-1185">Reference proteome</keyword>
<feature type="chain" id="PRO_5043563951" evidence="1">
    <location>
        <begin position="23"/>
        <end position="130"/>
    </location>
</feature>
<reference evidence="2" key="2">
    <citation type="submission" date="2023-06" db="EMBL/GenBank/DDBJ databases">
        <authorList>
            <person name="Ma L."/>
            <person name="Liu K.-W."/>
            <person name="Li Z."/>
            <person name="Hsiao Y.-Y."/>
            <person name="Qi Y."/>
            <person name="Fu T."/>
            <person name="Tang G."/>
            <person name="Zhang D."/>
            <person name="Sun W.-H."/>
            <person name="Liu D.-K."/>
            <person name="Li Y."/>
            <person name="Chen G.-Z."/>
            <person name="Liu X.-D."/>
            <person name="Liao X.-Y."/>
            <person name="Jiang Y.-T."/>
            <person name="Yu X."/>
            <person name="Hao Y."/>
            <person name="Huang J."/>
            <person name="Zhao X.-W."/>
            <person name="Ke S."/>
            <person name="Chen Y.-Y."/>
            <person name="Wu W.-L."/>
            <person name="Hsu J.-L."/>
            <person name="Lin Y.-F."/>
            <person name="Huang M.-D."/>
            <person name="Li C.-Y."/>
            <person name="Huang L."/>
            <person name="Wang Z.-W."/>
            <person name="Zhao X."/>
            <person name="Zhong W.-Y."/>
            <person name="Peng D.-H."/>
            <person name="Ahmad S."/>
            <person name="Lan S."/>
            <person name="Zhang J.-S."/>
            <person name="Tsai W.-C."/>
            <person name="Van De Peer Y."/>
            <person name="Liu Z.-J."/>
        </authorList>
    </citation>
    <scope>NUCLEOTIDE SEQUENCE</scope>
    <source>
        <strain evidence="2">CP</strain>
        <tissue evidence="2">Leaves</tissue>
    </source>
</reference>
<comment type="caution">
    <text evidence="2">The sequence shown here is derived from an EMBL/GenBank/DDBJ whole genome shotgun (WGS) entry which is preliminary data.</text>
</comment>
<dbReference type="AlphaFoldDB" id="A0AAV9D7G4"/>
<accession>A0AAV9D7G4</accession>
<gene>
    <name evidence="2" type="ORF">QJS10_CPB15g00262</name>
</gene>